<feature type="domain" description="CobQ/CobB/MinD/ParA nucleotide binding" evidence="4">
    <location>
        <begin position="258"/>
        <end position="488"/>
    </location>
</feature>
<dbReference type="OrthoDB" id="3217709at2"/>
<dbReference type="GO" id="GO:0005829">
    <property type="term" value="C:cytosol"/>
    <property type="evidence" value="ECO:0007669"/>
    <property type="project" value="TreeGrafter"/>
</dbReference>
<dbReference type="EMBL" id="CP012677">
    <property type="protein sequence ID" value="ALE92692.1"/>
    <property type="molecule type" value="Genomic_DNA"/>
</dbReference>
<protein>
    <recommendedName>
        <fullName evidence="4">CobQ/CobB/MinD/ParA nucleotide binding domain-containing protein</fullName>
    </recommendedName>
</protein>
<dbReference type="InterPro" id="IPR027417">
    <property type="entry name" value="P-loop_NTPase"/>
</dbReference>
<feature type="region of interest" description="Disordered" evidence="3">
    <location>
        <begin position="124"/>
        <end position="207"/>
    </location>
</feature>
<dbReference type="RefSeq" id="WP_062007238.1">
    <property type="nucleotide sequence ID" value="NZ_CP012677.1"/>
</dbReference>
<feature type="compositionally biased region" description="Low complexity" evidence="3">
    <location>
        <begin position="159"/>
        <end position="180"/>
    </location>
</feature>
<organism evidence="5 6">
    <name type="scientific">Arthrobacter alpinus</name>
    <dbReference type="NCBI Taxonomy" id="656366"/>
    <lineage>
        <taxon>Bacteria</taxon>
        <taxon>Bacillati</taxon>
        <taxon>Actinomycetota</taxon>
        <taxon>Actinomycetes</taxon>
        <taxon>Micrococcales</taxon>
        <taxon>Micrococcaceae</taxon>
        <taxon>Arthrobacter</taxon>
    </lineage>
</organism>
<dbReference type="GO" id="GO:0051782">
    <property type="term" value="P:negative regulation of cell division"/>
    <property type="evidence" value="ECO:0007669"/>
    <property type="project" value="TreeGrafter"/>
</dbReference>
<dbReference type="Proteomes" id="UP000062833">
    <property type="component" value="Chromosome"/>
</dbReference>
<sequence length="526" mass="54176">MNTVNVVTVGDTGNHVIDALEELRGTIKVIRRCPELLDLLAACQSGLASVAVVAESADQLKATLVDRLTAVGVSLVAIAADPAEATRLRGIGAVAVPANPTPEAITEAVLGALNARRYPQSAGFGVPTARLPIPKPGDGDDGVRFDAGQGGAVNPPPRALGSEASRAAAAGAEAGGAASAQQVPSRGHGSSRQTGQQVGARTGSPPRGLAKVRAAFSIFPARKAAGSEGRARAVAVTAGTTVNPFSAPDGRTQHQTVAVWGPAGSPGRTTLAINLAAEWAAQGLKVLVVDADSYGASVAATLGLLDESASFAQACRVADQGLLTTAELERISSVVVFAGGTFALLTGLTRSERWPELRAAAVERVLQTAQKMVDVVVIDCGFCLESDEELSYDSVAPRRNGATLSALAQADVIFAIGNSDAIGIPRLIRALAELPEVCAGATIEVVLNKVRKKAAGTAPQKALEQAWERFGPGIPITHFLPWDADVLDRALLEGRLLSEVAPDSALRRAILKICCAPVQQNQKLLS</sequence>
<dbReference type="AlphaFoldDB" id="A0A0M4QGB0"/>
<gene>
    <name evidence="5" type="ORF">AOC05_10860</name>
</gene>
<evidence type="ECO:0000313" key="5">
    <source>
        <dbReference type="EMBL" id="ALE92692.1"/>
    </source>
</evidence>
<evidence type="ECO:0000256" key="3">
    <source>
        <dbReference type="SAM" id="MobiDB-lite"/>
    </source>
</evidence>
<proteinExistence type="predicted"/>
<evidence type="ECO:0000313" key="6">
    <source>
        <dbReference type="Proteomes" id="UP000062833"/>
    </source>
</evidence>
<dbReference type="InterPro" id="IPR002586">
    <property type="entry name" value="CobQ/CobB/MinD/ParA_Nub-bd_dom"/>
</dbReference>
<dbReference type="KEGG" id="aaq:AOC05_10860"/>
<evidence type="ECO:0000259" key="4">
    <source>
        <dbReference type="Pfam" id="PF01656"/>
    </source>
</evidence>
<dbReference type="PANTHER" id="PTHR43384">
    <property type="entry name" value="SEPTUM SITE-DETERMINING PROTEIN MIND HOMOLOG, CHLOROPLASTIC-RELATED"/>
    <property type="match status" value="1"/>
</dbReference>
<dbReference type="InterPro" id="IPR050625">
    <property type="entry name" value="ParA/MinD_ATPase"/>
</dbReference>
<keyword evidence="1" id="KW-0547">Nucleotide-binding</keyword>
<keyword evidence="2" id="KW-0067">ATP-binding</keyword>
<keyword evidence="6" id="KW-1185">Reference proteome</keyword>
<name>A0A0M4QGB0_9MICC</name>
<evidence type="ECO:0000256" key="2">
    <source>
        <dbReference type="ARBA" id="ARBA00022840"/>
    </source>
</evidence>
<dbReference type="PATRIC" id="fig|656366.3.peg.2344"/>
<dbReference type="GO" id="GO:0016887">
    <property type="term" value="F:ATP hydrolysis activity"/>
    <property type="evidence" value="ECO:0007669"/>
    <property type="project" value="TreeGrafter"/>
</dbReference>
<feature type="compositionally biased region" description="Polar residues" evidence="3">
    <location>
        <begin position="181"/>
        <end position="199"/>
    </location>
</feature>
<dbReference type="PANTHER" id="PTHR43384:SF6">
    <property type="entry name" value="SEPTUM SITE-DETERMINING PROTEIN MIND HOMOLOG, CHLOROPLASTIC"/>
    <property type="match status" value="1"/>
</dbReference>
<reference evidence="6" key="1">
    <citation type="submission" date="2015-09" db="EMBL/GenBank/DDBJ databases">
        <title>Complete genome of Arthrobacter alpinus strain R3.8.</title>
        <authorList>
            <person name="See-Too W.S."/>
            <person name="Chan K.G."/>
        </authorList>
    </citation>
    <scope>NUCLEOTIDE SEQUENCE [LARGE SCALE GENOMIC DNA]</scope>
    <source>
        <strain evidence="6">R3.8</strain>
    </source>
</reference>
<dbReference type="GO" id="GO:0009898">
    <property type="term" value="C:cytoplasmic side of plasma membrane"/>
    <property type="evidence" value="ECO:0007669"/>
    <property type="project" value="TreeGrafter"/>
</dbReference>
<dbReference type="Gene3D" id="3.40.50.300">
    <property type="entry name" value="P-loop containing nucleotide triphosphate hydrolases"/>
    <property type="match status" value="1"/>
</dbReference>
<dbReference type="Pfam" id="PF01656">
    <property type="entry name" value="CbiA"/>
    <property type="match status" value="1"/>
</dbReference>
<evidence type="ECO:0000256" key="1">
    <source>
        <dbReference type="ARBA" id="ARBA00022741"/>
    </source>
</evidence>
<dbReference type="SUPFAM" id="SSF52540">
    <property type="entry name" value="P-loop containing nucleoside triphosphate hydrolases"/>
    <property type="match status" value="1"/>
</dbReference>
<accession>A0A0M4QGB0</accession>
<dbReference type="GO" id="GO:0005524">
    <property type="term" value="F:ATP binding"/>
    <property type="evidence" value="ECO:0007669"/>
    <property type="project" value="UniProtKB-KW"/>
</dbReference>